<dbReference type="FunFam" id="3.40.605.10:FF:000007">
    <property type="entry name" value="NAD/NADP-dependent betaine aldehyde dehydrogenase"/>
    <property type="match status" value="1"/>
</dbReference>
<evidence type="ECO:0000259" key="6">
    <source>
        <dbReference type="Pfam" id="PF00171"/>
    </source>
</evidence>
<protein>
    <submittedName>
        <fullName evidence="7">Acyl-CoA reductase-like NAD-dependent aldehyde dehydrogenase</fullName>
    </submittedName>
</protein>
<dbReference type="Gene3D" id="3.40.605.10">
    <property type="entry name" value="Aldehyde Dehydrogenase, Chain A, domain 1"/>
    <property type="match status" value="1"/>
</dbReference>
<evidence type="ECO:0000256" key="2">
    <source>
        <dbReference type="ARBA" id="ARBA00023002"/>
    </source>
</evidence>
<dbReference type="InterPro" id="IPR016160">
    <property type="entry name" value="Ald_DH_CS_CYS"/>
</dbReference>
<dbReference type="InterPro" id="IPR016161">
    <property type="entry name" value="Ald_DH/histidinol_DH"/>
</dbReference>
<dbReference type="PANTHER" id="PTHR11699">
    <property type="entry name" value="ALDEHYDE DEHYDROGENASE-RELATED"/>
    <property type="match status" value="1"/>
</dbReference>
<evidence type="ECO:0000313" key="8">
    <source>
        <dbReference type="Proteomes" id="UP000557392"/>
    </source>
</evidence>
<organism evidence="7 8">
    <name type="scientific">Sphingomonas kyeonggiensis</name>
    <dbReference type="NCBI Taxonomy" id="1268553"/>
    <lineage>
        <taxon>Bacteria</taxon>
        <taxon>Pseudomonadati</taxon>
        <taxon>Pseudomonadota</taxon>
        <taxon>Alphaproteobacteria</taxon>
        <taxon>Sphingomonadales</taxon>
        <taxon>Sphingomonadaceae</taxon>
        <taxon>Sphingomonas</taxon>
    </lineage>
</organism>
<feature type="active site" evidence="4">
    <location>
        <position position="245"/>
    </location>
</feature>
<keyword evidence="8" id="KW-1185">Reference proteome</keyword>
<sequence>MTAFDRDFTMTIDGAPVSGSATIAVLNPATEQAVAEAPDCSAAELDAAVAAARAAFPGWRATPIDQRRAAVAKIAEVISTNLDQFARLFTQEQGRPVGKATEELLGAAFWAASVAKQEIPVLVNEDTPDRRSETRRVPIGVVGGIVPWNFPMLLGVWKIAGALLTGNTLVIKPSPFTPLTMLKLGELMRPHLPAGVFNVVSGGDQLGPWMTAHPGIDKISFTGSTATGKRVMASAAANLKRVTLELGGNDAAIVLGDVDVAKVAEPLFWSAFGNNGQVCIATKRLYIHDTAYDALAAELTAIANRVKTGNGLEQGTDLGPVQNRAQYERVKALVEDARAEGLTFLAGGELPEGKGYFVPVTLVDNPPEESRVVAEEAFGPILPLIRFDDVEDVIARANNSDYGLAGSVWSADTEAALAIAERLDTGTVWINEAQHVTPWAPFGGHKQSGIGVENGTEGLLEYTNAQTISVRK</sequence>
<evidence type="ECO:0000256" key="5">
    <source>
        <dbReference type="RuleBase" id="RU003345"/>
    </source>
</evidence>
<dbReference type="FunFam" id="3.40.309.10:FF:000009">
    <property type="entry name" value="Aldehyde dehydrogenase A"/>
    <property type="match status" value="1"/>
</dbReference>
<dbReference type="SUPFAM" id="SSF53720">
    <property type="entry name" value="ALDH-like"/>
    <property type="match status" value="1"/>
</dbReference>
<dbReference type="InterPro" id="IPR015590">
    <property type="entry name" value="Aldehyde_DH_dom"/>
</dbReference>
<dbReference type="EMBL" id="JACIEH010000006">
    <property type="protein sequence ID" value="MBB4101377.1"/>
    <property type="molecule type" value="Genomic_DNA"/>
</dbReference>
<evidence type="ECO:0000256" key="3">
    <source>
        <dbReference type="ARBA" id="ARBA00023097"/>
    </source>
</evidence>
<dbReference type="InterPro" id="IPR029510">
    <property type="entry name" value="Ald_DH_CS_GLU"/>
</dbReference>
<evidence type="ECO:0000313" key="7">
    <source>
        <dbReference type="EMBL" id="MBB4101377.1"/>
    </source>
</evidence>
<dbReference type="RefSeq" id="WP_184000738.1">
    <property type="nucleotide sequence ID" value="NZ_JACIEH010000006.1"/>
</dbReference>
<comment type="caution">
    <text evidence="7">The sequence shown here is derived from an EMBL/GenBank/DDBJ whole genome shotgun (WGS) entry which is preliminary data.</text>
</comment>
<dbReference type="Pfam" id="PF00171">
    <property type="entry name" value="Aldedh"/>
    <property type="match status" value="1"/>
</dbReference>
<reference evidence="7 8" key="1">
    <citation type="submission" date="2020-08" db="EMBL/GenBank/DDBJ databases">
        <title>Genomic Encyclopedia of Type Strains, Phase IV (KMG-IV): sequencing the most valuable type-strain genomes for metagenomic binning, comparative biology and taxonomic classification.</title>
        <authorList>
            <person name="Goeker M."/>
        </authorList>
    </citation>
    <scope>NUCLEOTIDE SEQUENCE [LARGE SCALE GENOMIC DNA]</scope>
    <source>
        <strain evidence="7 8">DSM 101806</strain>
    </source>
</reference>
<dbReference type="PROSITE" id="PS00070">
    <property type="entry name" value="ALDEHYDE_DEHYDR_CYS"/>
    <property type="match status" value="1"/>
</dbReference>
<dbReference type="CDD" id="cd07106">
    <property type="entry name" value="ALDH_AldA-AAD23400"/>
    <property type="match status" value="1"/>
</dbReference>
<keyword evidence="3" id="KW-0558">Oxidation</keyword>
<dbReference type="InterPro" id="IPR044086">
    <property type="entry name" value="LUC3-like"/>
</dbReference>
<keyword evidence="2 5" id="KW-0560">Oxidoreductase</keyword>
<evidence type="ECO:0000256" key="4">
    <source>
        <dbReference type="PROSITE-ProRule" id="PRU10007"/>
    </source>
</evidence>
<dbReference type="PROSITE" id="PS00687">
    <property type="entry name" value="ALDEHYDE_DEHYDR_GLU"/>
    <property type="match status" value="1"/>
</dbReference>
<dbReference type="FunFam" id="3.40.605.10:FF:000026">
    <property type="entry name" value="Aldehyde dehydrogenase, putative"/>
    <property type="match status" value="1"/>
</dbReference>
<comment type="similarity">
    <text evidence="1 5">Belongs to the aldehyde dehydrogenase family.</text>
</comment>
<dbReference type="Gene3D" id="3.40.309.10">
    <property type="entry name" value="Aldehyde Dehydrogenase, Chain A, domain 2"/>
    <property type="match status" value="1"/>
</dbReference>
<dbReference type="InterPro" id="IPR016162">
    <property type="entry name" value="Ald_DH_N"/>
</dbReference>
<evidence type="ECO:0000256" key="1">
    <source>
        <dbReference type="ARBA" id="ARBA00009986"/>
    </source>
</evidence>
<dbReference type="AlphaFoldDB" id="A0A7W6NZ50"/>
<accession>A0A7W6NZ50</accession>
<dbReference type="Proteomes" id="UP000557392">
    <property type="component" value="Unassembled WGS sequence"/>
</dbReference>
<feature type="domain" description="Aldehyde dehydrogenase" evidence="6">
    <location>
        <begin position="20"/>
        <end position="468"/>
    </location>
</feature>
<dbReference type="GO" id="GO:0016620">
    <property type="term" value="F:oxidoreductase activity, acting on the aldehyde or oxo group of donors, NAD or NADP as acceptor"/>
    <property type="evidence" value="ECO:0007669"/>
    <property type="project" value="InterPro"/>
</dbReference>
<gene>
    <name evidence="7" type="ORF">GGR46_004969</name>
</gene>
<proteinExistence type="inferred from homology"/>
<dbReference type="InterPro" id="IPR016163">
    <property type="entry name" value="Ald_DH_C"/>
</dbReference>
<name>A0A7W6NZ50_9SPHN</name>